<name>A0A0G1Y1J6_9BACT</name>
<evidence type="ECO:0000313" key="2">
    <source>
        <dbReference type="Proteomes" id="UP000033965"/>
    </source>
</evidence>
<evidence type="ECO:0000313" key="1">
    <source>
        <dbReference type="EMBL" id="KKW08772.1"/>
    </source>
</evidence>
<accession>A0A0G1Y1J6</accession>
<dbReference type="Proteomes" id="UP000033965">
    <property type="component" value="Unassembled WGS sequence"/>
</dbReference>
<protein>
    <submittedName>
        <fullName evidence="1">Uncharacterized protein</fullName>
    </submittedName>
</protein>
<comment type="caution">
    <text evidence="1">The sequence shown here is derived from an EMBL/GenBank/DDBJ whole genome shotgun (WGS) entry which is preliminary data.</text>
</comment>
<dbReference type="EMBL" id="LCPZ01000007">
    <property type="protein sequence ID" value="KKW08772.1"/>
    <property type="molecule type" value="Genomic_DNA"/>
</dbReference>
<proteinExistence type="predicted"/>
<reference evidence="1 2" key="1">
    <citation type="journal article" date="2015" name="Nature">
        <title>rRNA introns, odd ribosomes, and small enigmatic genomes across a large radiation of phyla.</title>
        <authorList>
            <person name="Brown C.T."/>
            <person name="Hug L.A."/>
            <person name="Thomas B.C."/>
            <person name="Sharon I."/>
            <person name="Castelle C.J."/>
            <person name="Singh A."/>
            <person name="Wilkins M.J."/>
            <person name="Williams K.H."/>
            <person name="Banfield J.F."/>
        </authorList>
    </citation>
    <scope>NUCLEOTIDE SEQUENCE [LARGE SCALE GENOMIC DNA]</scope>
</reference>
<dbReference type="AlphaFoldDB" id="A0A0G1Y1J6"/>
<sequence>MSTLQLHVLDPRGHPSQIPDLTNWIGVLNGKLVIKRASFIYGTASMVLMPSPSSIQTAEFPKFWIPPEMTVRSPQPFQALITFDEKGEIEGLDYVLGDISSHGGTRVIWMAGNSNALVRDQKRISVTLSVTDMPPLEKCSVTFPVVLLGGEKRFALPDGWYAVAIPALDDFRVTEYLAYTPGAYDRWEHTTMNVDVVRKGVRRKEKVIATGCVSTTGGMGASTVFSLPQFTDPRERYPCYLDAKRFAEGDRLRIQFAWLGSKYPVVDRFRAHYRVVHLIPPPSH</sequence>
<gene>
    <name evidence="1" type="ORF">UY44_C0007G0034</name>
</gene>
<organism evidence="1 2">
    <name type="scientific">Candidatus Kaiserbacteria bacterium GW2011_GWA2_49_19</name>
    <dbReference type="NCBI Taxonomy" id="1618669"/>
    <lineage>
        <taxon>Bacteria</taxon>
        <taxon>Candidatus Kaiseribacteriota</taxon>
    </lineage>
</organism>